<dbReference type="EMBL" id="CYXV01000001">
    <property type="protein sequence ID" value="CUM70805.1"/>
    <property type="molecule type" value="Genomic_DNA"/>
</dbReference>
<accession>A0A173QZ12</accession>
<evidence type="ECO:0008006" key="3">
    <source>
        <dbReference type="Google" id="ProtNLM"/>
    </source>
</evidence>
<proteinExistence type="predicted"/>
<reference evidence="1 2" key="1">
    <citation type="submission" date="2015-09" db="EMBL/GenBank/DDBJ databases">
        <authorList>
            <consortium name="Pathogen Informatics"/>
        </authorList>
    </citation>
    <scope>NUCLEOTIDE SEQUENCE [LARGE SCALE GENOMIC DNA]</scope>
    <source>
        <strain evidence="1 2">2789STDY5608863</strain>
    </source>
</reference>
<sequence>MNDEQLDKILKKALTPQREIKEEEIVLKKRRKEEKMMRKKRMKMAGIAGTVAAALALACIVPQTSFAEQLKKMFQGYWGQRSELSDYVTRGVFSDQDEHMIFSVEEILSDEVVVSAVVRYEAKDETGEKWLATKGPAGSESYDENGNLRSTRQLRLKQNVYEEHFESSSIFLRTQSDKNVQYFEMDMDFRQWVPSSMNLTLCYDLPTKTNNTATLDASCNVPVYEYTLKAKNQEQISPKYYEPKRMRITPLSAVIYGTTTEYYRKMQKNAEWSFGLERWGKNQESVGEDLGKTSLIYKDGTRNWNIADPYPMDIISDSKAKKTYSDCNAVLQSGAFYRVTSYLGLQVANKINLEDVRGIVMRTKNKEVTYELIREE</sequence>
<gene>
    <name evidence="1" type="ORF">ERS852420_00147</name>
</gene>
<name>A0A173QZ12_9FIRM</name>
<evidence type="ECO:0000313" key="1">
    <source>
        <dbReference type="EMBL" id="CUM70805.1"/>
    </source>
</evidence>
<organism evidence="1 2">
    <name type="scientific">Roseburia faecis</name>
    <dbReference type="NCBI Taxonomy" id="301302"/>
    <lineage>
        <taxon>Bacteria</taxon>
        <taxon>Bacillati</taxon>
        <taxon>Bacillota</taxon>
        <taxon>Clostridia</taxon>
        <taxon>Lachnospirales</taxon>
        <taxon>Lachnospiraceae</taxon>
        <taxon>Roseburia</taxon>
    </lineage>
</organism>
<evidence type="ECO:0000313" key="2">
    <source>
        <dbReference type="Proteomes" id="UP000095495"/>
    </source>
</evidence>
<protein>
    <recommendedName>
        <fullName evidence="3">DUF4179 domain-containing protein</fullName>
    </recommendedName>
</protein>
<dbReference type="Proteomes" id="UP000095495">
    <property type="component" value="Unassembled WGS sequence"/>
</dbReference>
<dbReference type="AlphaFoldDB" id="A0A173QZ12"/>
<dbReference type="RefSeq" id="WP_055260709.1">
    <property type="nucleotide sequence ID" value="NZ_CYXV01000001.1"/>
</dbReference>